<gene>
    <name evidence="2" type="ORF">KFE25_000986</name>
</gene>
<dbReference type="AlphaFoldDB" id="A0A8J5XAK0"/>
<proteinExistence type="predicted"/>
<keyword evidence="1" id="KW-1133">Transmembrane helix</keyword>
<feature type="transmembrane region" description="Helical" evidence="1">
    <location>
        <begin position="295"/>
        <end position="316"/>
    </location>
</feature>
<reference evidence="2" key="1">
    <citation type="submission" date="2021-05" db="EMBL/GenBank/DDBJ databases">
        <title>The genome of the haptophyte Pavlova lutheri (Diacronema luteri, Pavlovales) - a model for lipid biosynthesis in eukaryotic algae.</title>
        <authorList>
            <person name="Hulatt C.J."/>
            <person name="Posewitz M.C."/>
        </authorList>
    </citation>
    <scope>NUCLEOTIDE SEQUENCE</scope>
    <source>
        <strain evidence="2">NIVA-4/92</strain>
    </source>
</reference>
<protein>
    <submittedName>
        <fullName evidence="2">Uncharacterized protein</fullName>
    </submittedName>
</protein>
<dbReference type="Proteomes" id="UP000751190">
    <property type="component" value="Unassembled WGS sequence"/>
</dbReference>
<feature type="transmembrane region" description="Helical" evidence="1">
    <location>
        <begin position="322"/>
        <end position="342"/>
    </location>
</feature>
<sequence length="350" mass="36260">MDVRSVHNLLRETYHSVALLDTDVCGIEDASHAPRLLAGLRAAVARPAVRLGGVGASFSSAAAAAAAAADVWSSSARARPYLATLARSAPVIDLLHADRLRSADGAASHALVTELLGASIVEARVRQTRLAVRIVALTVPVCAGTLALYLSTFVGQDVTRPDLAKLHSHGAARHAQAFLANLGMSMGTILVLLCLHPSAEQRARILAAGALGHAAIVVSTLPYAGMLLRLAPCLASRCAPVDNLADARLALTVAAAAHVTTSACNCARGVAVLWRRRFDPPRLLARLWRSLLVQLANGAVAHFIVFAAIAASGAYTPAAGDGFERVLAGAVAAASIPAHASLPRSRARTR</sequence>
<evidence type="ECO:0000313" key="3">
    <source>
        <dbReference type="Proteomes" id="UP000751190"/>
    </source>
</evidence>
<comment type="caution">
    <text evidence="2">The sequence shown here is derived from an EMBL/GenBank/DDBJ whole genome shotgun (WGS) entry which is preliminary data.</text>
</comment>
<evidence type="ECO:0000313" key="2">
    <source>
        <dbReference type="EMBL" id="KAG8459630.1"/>
    </source>
</evidence>
<keyword evidence="3" id="KW-1185">Reference proteome</keyword>
<accession>A0A8J5XAK0</accession>
<feature type="transmembrane region" description="Helical" evidence="1">
    <location>
        <begin position="134"/>
        <end position="154"/>
    </location>
</feature>
<feature type="transmembrane region" description="Helical" evidence="1">
    <location>
        <begin position="205"/>
        <end position="228"/>
    </location>
</feature>
<name>A0A8J5XAK0_DIALT</name>
<keyword evidence="1" id="KW-0812">Transmembrane</keyword>
<feature type="transmembrane region" description="Helical" evidence="1">
    <location>
        <begin position="248"/>
        <end position="274"/>
    </location>
</feature>
<evidence type="ECO:0000256" key="1">
    <source>
        <dbReference type="SAM" id="Phobius"/>
    </source>
</evidence>
<keyword evidence="1" id="KW-0472">Membrane</keyword>
<feature type="transmembrane region" description="Helical" evidence="1">
    <location>
        <begin position="174"/>
        <end position="193"/>
    </location>
</feature>
<organism evidence="2 3">
    <name type="scientific">Diacronema lutheri</name>
    <name type="common">Unicellular marine alga</name>
    <name type="synonym">Monochrysis lutheri</name>
    <dbReference type="NCBI Taxonomy" id="2081491"/>
    <lineage>
        <taxon>Eukaryota</taxon>
        <taxon>Haptista</taxon>
        <taxon>Haptophyta</taxon>
        <taxon>Pavlovophyceae</taxon>
        <taxon>Pavlovales</taxon>
        <taxon>Pavlovaceae</taxon>
        <taxon>Diacronema</taxon>
    </lineage>
</organism>
<dbReference type="EMBL" id="JAGTXO010000039">
    <property type="protein sequence ID" value="KAG8459630.1"/>
    <property type="molecule type" value="Genomic_DNA"/>
</dbReference>